<gene>
    <name evidence="1" type="ORF">AAFF_G00045870</name>
</gene>
<accession>A0AAD7WER0</accession>
<proteinExistence type="predicted"/>
<evidence type="ECO:0000313" key="1">
    <source>
        <dbReference type="EMBL" id="KAJ8394376.1"/>
    </source>
</evidence>
<comment type="caution">
    <text evidence="1">The sequence shown here is derived from an EMBL/GenBank/DDBJ whole genome shotgun (WGS) entry which is preliminary data.</text>
</comment>
<dbReference type="AlphaFoldDB" id="A0AAD7WER0"/>
<dbReference type="Proteomes" id="UP001221898">
    <property type="component" value="Unassembled WGS sequence"/>
</dbReference>
<keyword evidence="2" id="KW-1185">Reference proteome</keyword>
<evidence type="ECO:0000313" key="2">
    <source>
        <dbReference type="Proteomes" id="UP001221898"/>
    </source>
</evidence>
<sequence length="68" mass="7698">MGFSLMQMQARMTDIGQRTGMLFREAARCKVCYGTLRGHPGPSVTMETPMNHWRYTHGSIHTAPTSLR</sequence>
<reference evidence="1" key="1">
    <citation type="journal article" date="2023" name="Science">
        <title>Genome structures resolve the early diversification of teleost fishes.</title>
        <authorList>
            <person name="Parey E."/>
            <person name="Louis A."/>
            <person name="Montfort J."/>
            <person name="Bouchez O."/>
            <person name="Roques C."/>
            <person name="Iampietro C."/>
            <person name="Lluch J."/>
            <person name="Castinel A."/>
            <person name="Donnadieu C."/>
            <person name="Desvignes T."/>
            <person name="Floi Bucao C."/>
            <person name="Jouanno E."/>
            <person name="Wen M."/>
            <person name="Mejri S."/>
            <person name="Dirks R."/>
            <person name="Jansen H."/>
            <person name="Henkel C."/>
            <person name="Chen W.J."/>
            <person name="Zahm M."/>
            <person name="Cabau C."/>
            <person name="Klopp C."/>
            <person name="Thompson A.W."/>
            <person name="Robinson-Rechavi M."/>
            <person name="Braasch I."/>
            <person name="Lecointre G."/>
            <person name="Bobe J."/>
            <person name="Postlethwait J.H."/>
            <person name="Berthelot C."/>
            <person name="Roest Crollius H."/>
            <person name="Guiguen Y."/>
        </authorList>
    </citation>
    <scope>NUCLEOTIDE SEQUENCE</scope>
    <source>
        <strain evidence="1">NC1722</strain>
    </source>
</reference>
<protein>
    <submittedName>
        <fullName evidence="1">Uncharacterized protein</fullName>
    </submittedName>
</protein>
<name>A0AAD7WER0_9TELE</name>
<dbReference type="EMBL" id="JAINUG010000126">
    <property type="protein sequence ID" value="KAJ8394376.1"/>
    <property type="molecule type" value="Genomic_DNA"/>
</dbReference>
<organism evidence="1 2">
    <name type="scientific">Aldrovandia affinis</name>
    <dbReference type="NCBI Taxonomy" id="143900"/>
    <lineage>
        <taxon>Eukaryota</taxon>
        <taxon>Metazoa</taxon>
        <taxon>Chordata</taxon>
        <taxon>Craniata</taxon>
        <taxon>Vertebrata</taxon>
        <taxon>Euteleostomi</taxon>
        <taxon>Actinopterygii</taxon>
        <taxon>Neopterygii</taxon>
        <taxon>Teleostei</taxon>
        <taxon>Notacanthiformes</taxon>
        <taxon>Halosauridae</taxon>
        <taxon>Aldrovandia</taxon>
    </lineage>
</organism>